<dbReference type="AlphaFoldDB" id="A0A1Q4HVB4"/>
<name>A0A1Q4HVB4_9MYCO</name>
<keyword evidence="2" id="KW-1185">Reference proteome</keyword>
<evidence type="ECO:0000313" key="1">
    <source>
        <dbReference type="EMBL" id="OJZ73648.1"/>
    </source>
</evidence>
<accession>A0A1Q4HVB4</accession>
<sequence>MHARYASTISRTTGALRAGFLNNSIAPTCVVPAGDSISSHERSSGGIDLVMAHLQSGATLVARESEYYGDVLSASHGRRGP</sequence>
<reference evidence="1 2" key="1">
    <citation type="submission" date="2016-11" db="EMBL/GenBank/DDBJ databases">
        <title>Genome sequences of unsequenced Mycobacteria.</title>
        <authorList>
            <person name="Greninger A.L."/>
            <person name="Fang F."/>
            <person name="Jerome K.R."/>
        </authorList>
    </citation>
    <scope>NUCLEOTIDE SEQUENCE [LARGE SCALE GENOMIC DNA]</scope>
    <source>
        <strain evidence="1 2">M11</strain>
    </source>
</reference>
<gene>
    <name evidence="1" type="ORF">BRW65_11730</name>
</gene>
<dbReference type="STRING" id="53378.BRW65_11730"/>
<dbReference type="Proteomes" id="UP000186438">
    <property type="component" value="Unassembled WGS sequence"/>
</dbReference>
<protein>
    <submittedName>
        <fullName evidence="1">Uncharacterized protein</fullName>
    </submittedName>
</protein>
<dbReference type="EMBL" id="MPNT01000009">
    <property type="protein sequence ID" value="OJZ73648.1"/>
    <property type="molecule type" value="Genomic_DNA"/>
</dbReference>
<comment type="caution">
    <text evidence="1">The sequence shown here is derived from an EMBL/GenBank/DDBJ whole genome shotgun (WGS) entry which is preliminary data.</text>
</comment>
<organism evidence="1 2">
    <name type="scientific">Mycobacterium paraffinicum</name>
    <dbReference type="NCBI Taxonomy" id="53378"/>
    <lineage>
        <taxon>Bacteria</taxon>
        <taxon>Bacillati</taxon>
        <taxon>Actinomycetota</taxon>
        <taxon>Actinomycetes</taxon>
        <taxon>Mycobacteriales</taxon>
        <taxon>Mycobacteriaceae</taxon>
        <taxon>Mycobacterium</taxon>
    </lineage>
</organism>
<proteinExistence type="predicted"/>
<evidence type="ECO:0000313" key="2">
    <source>
        <dbReference type="Proteomes" id="UP000186438"/>
    </source>
</evidence>